<evidence type="ECO:0000313" key="5">
    <source>
        <dbReference type="Proteomes" id="UP000770661"/>
    </source>
</evidence>
<dbReference type="FunFam" id="3.30.930.10:FF:000045">
    <property type="entry name" value="lipoyltransferase 1, mitochondrial"/>
    <property type="match status" value="1"/>
</dbReference>
<feature type="domain" description="BPL/LPL catalytic" evidence="3">
    <location>
        <begin position="74"/>
        <end position="258"/>
    </location>
</feature>
<name>A0A8J5CLB2_CHIOP</name>
<dbReference type="Proteomes" id="UP000770661">
    <property type="component" value="Unassembled WGS sequence"/>
</dbReference>
<keyword evidence="5" id="KW-1185">Reference proteome</keyword>
<accession>A0A8J5CLB2</accession>
<comment type="similarity">
    <text evidence="2">Belongs to the LplA family.</text>
</comment>
<dbReference type="CDD" id="cd16443">
    <property type="entry name" value="LplA"/>
    <property type="match status" value="1"/>
</dbReference>
<dbReference type="SUPFAM" id="SSF55681">
    <property type="entry name" value="Class II aaRS and biotin synthetases"/>
    <property type="match status" value="1"/>
</dbReference>
<dbReference type="GO" id="GO:0009249">
    <property type="term" value="P:protein lipoylation"/>
    <property type="evidence" value="ECO:0007669"/>
    <property type="project" value="InterPro"/>
</dbReference>
<dbReference type="InterPro" id="IPR045864">
    <property type="entry name" value="aa-tRNA-synth_II/BPL/LPL"/>
</dbReference>
<reference evidence="4" key="1">
    <citation type="submission" date="2020-07" db="EMBL/GenBank/DDBJ databases">
        <title>The High-quality genome of the commercially important snow crab, Chionoecetes opilio.</title>
        <authorList>
            <person name="Jeong J.-H."/>
            <person name="Ryu S."/>
        </authorList>
    </citation>
    <scope>NUCLEOTIDE SEQUENCE</scope>
    <source>
        <strain evidence="4">MADBK_172401_WGS</strain>
        <tissue evidence="4">Digestive gland</tissue>
    </source>
</reference>
<evidence type="ECO:0000256" key="1">
    <source>
        <dbReference type="ARBA" id="ARBA00005085"/>
    </source>
</evidence>
<organism evidence="4 5">
    <name type="scientific">Chionoecetes opilio</name>
    <name type="common">Atlantic snow crab</name>
    <name type="synonym">Cancer opilio</name>
    <dbReference type="NCBI Taxonomy" id="41210"/>
    <lineage>
        <taxon>Eukaryota</taxon>
        <taxon>Metazoa</taxon>
        <taxon>Ecdysozoa</taxon>
        <taxon>Arthropoda</taxon>
        <taxon>Crustacea</taxon>
        <taxon>Multicrustacea</taxon>
        <taxon>Malacostraca</taxon>
        <taxon>Eumalacostraca</taxon>
        <taxon>Eucarida</taxon>
        <taxon>Decapoda</taxon>
        <taxon>Pleocyemata</taxon>
        <taxon>Brachyura</taxon>
        <taxon>Eubrachyura</taxon>
        <taxon>Majoidea</taxon>
        <taxon>Majidae</taxon>
        <taxon>Chionoecetes</taxon>
    </lineage>
</organism>
<dbReference type="InterPro" id="IPR004562">
    <property type="entry name" value="LipoylTrfase_LipoateP_Ligase"/>
</dbReference>
<evidence type="ECO:0000313" key="4">
    <source>
        <dbReference type="EMBL" id="KAG0724653.1"/>
    </source>
</evidence>
<dbReference type="Pfam" id="PF21948">
    <property type="entry name" value="LplA-B_cat"/>
    <property type="match status" value="1"/>
</dbReference>
<sequence>MSLRKITSEAMARGMVARGVPVAWASTSAAAKPKSAQRTAAAAQTPKRTVFISQSNDVFANLALEDWLYRNWSFERRNVLLLWRNAPCVVIGRHQNPQVEANLSYLESAGVPLARRGSGGGAVYHDHGNLNCTFFTSRDRYNRHGNLELICRALNLDFGIQSHPNPRDDIIVDHDHKVSGSAAKLGRTTAYHHCTLLVNTDRQQLKLSLNGDKSIKSKATASLPAHVMNLSELKQDITVEQVLSSVGRSFLGQQQHLANGFTLVNPTDEWFQVGVPWPSAGLGELEGVLRSSGWVEGQTPRCSITRRVPIPQGLLPNASNTSLSVTVQAYHGLVEEVRMEEDGEKEGVAEILQDIGAGLRGAPYTPDTFNIIAGRLRFSPAFTHLPLPAAAPQPTPRRSAI</sequence>
<dbReference type="EMBL" id="JACEEZ010006600">
    <property type="protein sequence ID" value="KAG0724653.1"/>
    <property type="molecule type" value="Genomic_DNA"/>
</dbReference>
<dbReference type="PROSITE" id="PS51733">
    <property type="entry name" value="BPL_LPL_CATALYTIC"/>
    <property type="match status" value="1"/>
</dbReference>
<dbReference type="GO" id="GO:0017118">
    <property type="term" value="F:lipoyltransferase activity"/>
    <property type="evidence" value="ECO:0007669"/>
    <property type="project" value="TreeGrafter"/>
</dbReference>
<protein>
    <submittedName>
        <fullName evidence="4">Lipoyltransferase 1, mitochondrial</fullName>
    </submittedName>
</protein>
<gene>
    <name evidence="4" type="primary">Lipt1</name>
    <name evidence="4" type="ORF">GWK47_040140</name>
</gene>
<evidence type="ECO:0000259" key="3">
    <source>
        <dbReference type="PROSITE" id="PS51733"/>
    </source>
</evidence>
<comment type="pathway">
    <text evidence="1">Protein modification; protein lipoylation via exogenous pathway; protein N(6)-(lipoyl)lysine from lipoate: step 2/2.</text>
</comment>
<dbReference type="PANTHER" id="PTHR12561:SF3">
    <property type="entry name" value="LIPOYLTRANSFERASE 1, MITOCHONDRIAL"/>
    <property type="match status" value="1"/>
</dbReference>
<dbReference type="OrthoDB" id="201621at2759"/>
<evidence type="ECO:0000256" key="2">
    <source>
        <dbReference type="ARBA" id="ARBA00008242"/>
    </source>
</evidence>
<dbReference type="Gene3D" id="3.30.930.10">
    <property type="entry name" value="Bira Bifunctional Protein, Domain 2"/>
    <property type="match status" value="1"/>
</dbReference>
<comment type="caution">
    <text evidence="4">The sequence shown here is derived from an EMBL/GenBank/DDBJ whole genome shotgun (WGS) entry which is preliminary data.</text>
</comment>
<dbReference type="PANTHER" id="PTHR12561">
    <property type="entry name" value="LIPOATE-PROTEIN LIGASE"/>
    <property type="match status" value="1"/>
</dbReference>
<dbReference type="UniPathway" id="UPA00537">
    <property type="reaction ID" value="UER00595"/>
</dbReference>
<dbReference type="InterPro" id="IPR004143">
    <property type="entry name" value="BPL_LPL_catalytic"/>
</dbReference>
<dbReference type="AlphaFoldDB" id="A0A8J5CLB2"/>
<dbReference type="GO" id="GO:0005739">
    <property type="term" value="C:mitochondrion"/>
    <property type="evidence" value="ECO:0007669"/>
    <property type="project" value="TreeGrafter"/>
</dbReference>
<proteinExistence type="inferred from homology"/>